<keyword evidence="1" id="KW-0812">Transmembrane</keyword>
<dbReference type="Proteomes" id="UP000190973">
    <property type="component" value="Unassembled WGS sequence"/>
</dbReference>
<accession>A0A1S8RCZ0</accession>
<proteinExistence type="predicted"/>
<organism evidence="2 3">
    <name type="scientific">Clostridium beijerinckii</name>
    <name type="common">Clostridium MP</name>
    <dbReference type="NCBI Taxonomy" id="1520"/>
    <lineage>
        <taxon>Bacteria</taxon>
        <taxon>Bacillati</taxon>
        <taxon>Bacillota</taxon>
        <taxon>Clostridia</taxon>
        <taxon>Eubacteriales</taxon>
        <taxon>Clostridiaceae</taxon>
        <taxon>Clostridium</taxon>
    </lineage>
</organism>
<dbReference type="EMBL" id="LZZI01000315">
    <property type="protein sequence ID" value="OOM51003.1"/>
    <property type="molecule type" value="Genomic_DNA"/>
</dbReference>
<keyword evidence="1" id="KW-1133">Transmembrane helix</keyword>
<reference evidence="2 3" key="1">
    <citation type="submission" date="2016-05" db="EMBL/GenBank/DDBJ databases">
        <title>Microbial solvent formation.</title>
        <authorList>
            <person name="Poehlein A."/>
            <person name="Montoya Solano J.D."/>
            <person name="Flitsch S."/>
            <person name="Krabben P."/>
            <person name="Duerre P."/>
            <person name="Daniel R."/>
        </authorList>
    </citation>
    <scope>NUCLEOTIDE SEQUENCE [LARGE SCALE GENOMIC DNA]</scope>
    <source>
        <strain evidence="2 3">DSM 53</strain>
    </source>
</reference>
<evidence type="ECO:0000256" key="1">
    <source>
        <dbReference type="SAM" id="Phobius"/>
    </source>
</evidence>
<evidence type="ECO:0000313" key="3">
    <source>
        <dbReference type="Proteomes" id="UP000190973"/>
    </source>
</evidence>
<evidence type="ECO:0000313" key="2">
    <source>
        <dbReference type="EMBL" id="OOM51003.1"/>
    </source>
</evidence>
<dbReference type="AlphaFoldDB" id="A0A1S8RCZ0"/>
<name>A0A1S8RCZ0_CLOBE</name>
<gene>
    <name evidence="2" type="ORF">CLBCK_51120</name>
</gene>
<feature type="transmembrane region" description="Helical" evidence="1">
    <location>
        <begin position="12"/>
        <end position="28"/>
    </location>
</feature>
<feature type="transmembrane region" description="Helical" evidence="1">
    <location>
        <begin position="78"/>
        <end position="97"/>
    </location>
</feature>
<sequence length="102" mass="11238">MYHIIIANTKSLIIANILIHFSFIISLKENFTSVEPMTSIANGVVKLPANLRGSNIISGKEIFIIYSPIAIIAEIVPALKNFLISVVCLPVFPLFLVNKNMP</sequence>
<keyword evidence="1" id="KW-0472">Membrane</keyword>
<comment type="caution">
    <text evidence="2">The sequence shown here is derived from an EMBL/GenBank/DDBJ whole genome shotgun (WGS) entry which is preliminary data.</text>
</comment>
<protein>
    <submittedName>
        <fullName evidence="2">Uncharacterized protein</fullName>
    </submittedName>
</protein>